<dbReference type="KEGG" id="spon:HME9304_00181"/>
<dbReference type="InterPro" id="IPR029787">
    <property type="entry name" value="Nucleotide_cyclase"/>
</dbReference>
<evidence type="ECO:0008006" key="3">
    <source>
        <dbReference type="Google" id="ProtNLM"/>
    </source>
</evidence>
<gene>
    <name evidence="1" type="ORF">HME9304_00181</name>
</gene>
<reference evidence="1 2" key="1">
    <citation type="submission" date="2018-06" db="EMBL/GenBank/DDBJ databases">
        <title>Spongiibacterium sp. HME9304 Genome sequencing and assembly.</title>
        <authorList>
            <person name="Kang H."/>
            <person name="Kim H."/>
            <person name="Joh K."/>
        </authorList>
    </citation>
    <scope>NUCLEOTIDE SEQUENCE [LARGE SCALE GENOMIC DNA]</scope>
    <source>
        <strain evidence="1 2">HME9304</strain>
    </source>
</reference>
<name>A0A2Z4LNL9_9FLAO</name>
<keyword evidence="2" id="KW-1185">Reference proteome</keyword>
<organism evidence="1 2">
    <name type="scientific">Flagellimonas maritima</name>
    <dbReference type="NCBI Taxonomy" id="1383885"/>
    <lineage>
        <taxon>Bacteria</taxon>
        <taxon>Pseudomonadati</taxon>
        <taxon>Bacteroidota</taxon>
        <taxon>Flavobacteriia</taxon>
        <taxon>Flavobacteriales</taxon>
        <taxon>Flavobacteriaceae</taxon>
        <taxon>Flagellimonas</taxon>
    </lineage>
</organism>
<dbReference type="SUPFAM" id="SSF55073">
    <property type="entry name" value="Nucleotide cyclase"/>
    <property type="match status" value="1"/>
</dbReference>
<dbReference type="InterPro" id="IPR020503">
    <property type="entry name" value="Uncharacterised_Rv2561"/>
</dbReference>
<protein>
    <recommendedName>
        <fullName evidence="3">DUF2652 domain-containing protein</fullName>
    </recommendedName>
</protein>
<accession>A0A2Z4LNL9</accession>
<evidence type="ECO:0000313" key="1">
    <source>
        <dbReference type="EMBL" id="AWX43194.1"/>
    </source>
</evidence>
<dbReference type="AlphaFoldDB" id="A0A2Z4LNL9"/>
<sequence>MNGMMAHDGILKTLNTDNMKAEQTLICIPDISGFTEFMSDVDFELSSRVIPSLLNKVIYSNTINLKVSEIEGDAVLFYRHGKLPKLTDLINQCRTFYTEFYKQLDVLRKAYSSDDKAIKIPQILGLKIVLHYGNEIASAQVGNRIKLLGEDVIIAHRLLKNDIEAKEYLLISNVLLEQYDKDEIGGEFDWAILKEGGTTYEHIGELKYHYIPLNPLVD</sequence>
<dbReference type="EMBL" id="CP030104">
    <property type="protein sequence ID" value="AWX43194.1"/>
    <property type="molecule type" value="Genomic_DNA"/>
</dbReference>
<dbReference type="Proteomes" id="UP000248536">
    <property type="component" value="Chromosome"/>
</dbReference>
<evidence type="ECO:0000313" key="2">
    <source>
        <dbReference type="Proteomes" id="UP000248536"/>
    </source>
</evidence>
<dbReference type="Pfam" id="PF10851">
    <property type="entry name" value="DUF2652"/>
    <property type="match status" value="1"/>
</dbReference>
<proteinExistence type="predicted"/>